<organism evidence="1">
    <name type="scientific">Eutreptiella gymnastica</name>
    <dbReference type="NCBI Taxonomy" id="73025"/>
    <lineage>
        <taxon>Eukaryota</taxon>
        <taxon>Discoba</taxon>
        <taxon>Euglenozoa</taxon>
        <taxon>Euglenida</taxon>
        <taxon>Spirocuta</taxon>
        <taxon>Euglenophyceae</taxon>
        <taxon>Eutreptiales</taxon>
        <taxon>Eutreptiaceae</taxon>
        <taxon>Eutreptiella</taxon>
    </lineage>
</organism>
<reference evidence="1" key="1">
    <citation type="submission" date="2021-01" db="EMBL/GenBank/DDBJ databases">
        <authorList>
            <person name="Corre E."/>
            <person name="Pelletier E."/>
            <person name="Niang G."/>
            <person name="Scheremetjew M."/>
            <person name="Finn R."/>
            <person name="Kale V."/>
            <person name="Holt S."/>
            <person name="Cochrane G."/>
            <person name="Meng A."/>
            <person name="Brown T."/>
            <person name="Cohen L."/>
        </authorList>
    </citation>
    <scope>NUCLEOTIDE SEQUENCE</scope>
    <source>
        <strain evidence="1">CCMP1594</strain>
    </source>
</reference>
<proteinExistence type="predicted"/>
<name>A0A7S4D2V0_9EUGL</name>
<dbReference type="AlphaFoldDB" id="A0A7S4D2V0"/>
<dbReference type="EMBL" id="HBJA01072784">
    <property type="protein sequence ID" value="CAE0814439.1"/>
    <property type="molecule type" value="Transcribed_RNA"/>
</dbReference>
<sequence>MQRIKSPMMEEERKKRGVSVSRRKGCFDAGVTCSPKAKYVGSENDHWSSLRALKPHWFVFLVWLGGGACCADQYELAKPAQQLMLEMTLGIKDLRCPVQRWSQGSPWYRM</sequence>
<evidence type="ECO:0000313" key="1">
    <source>
        <dbReference type="EMBL" id="CAE0814439.1"/>
    </source>
</evidence>
<accession>A0A7S4D2V0</accession>
<gene>
    <name evidence="1" type="ORF">EGYM00163_LOCUS25593</name>
</gene>
<protein>
    <submittedName>
        <fullName evidence="1">Uncharacterized protein</fullName>
    </submittedName>
</protein>